<evidence type="ECO:0000313" key="2">
    <source>
        <dbReference type="EMBL" id="MDF9409741.1"/>
    </source>
</evidence>
<dbReference type="RefSeq" id="WP_277445248.1">
    <property type="nucleotide sequence ID" value="NZ_JAKOAV010000040.1"/>
</dbReference>
<accession>A0A9X4H3L7</accession>
<organism evidence="2 3">
    <name type="scientific">Pelotomaculum isophthalicicum JI</name>
    <dbReference type="NCBI Taxonomy" id="947010"/>
    <lineage>
        <taxon>Bacteria</taxon>
        <taxon>Bacillati</taxon>
        <taxon>Bacillota</taxon>
        <taxon>Clostridia</taxon>
        <taxon>Eubacteriales</taxon>
        <taxon>Desulfotomaculaceae</taxon>
        <taxon>Pelotomaculum</taxon>
    </lineage>
</organism>
<dbReference type="AlphaFoldDB" id="A0A9X4H3L7"/>
<sequence length="154" mass="18083">MSKQLKQTDVFEEDFFSFICDRQEIAFDKMLEGNKTYHKYDQKWTEIYNEIRRRTRHNEELFNLVDKLNNVEVIVDNITSDAFYFQGFRDGFMLSEIMRRGLSFSIYENEEDEDSADEGVADRDVTASFQQASRQRKNTAAAVRGQAGQEQEGC</sequence>
<dbReference type="EMBL" id="JAKOAV010000040">
    <property type="protein sequence ID" value="MDF9409741.1"/>
    <property type="molecule type" value="Genomic_DNA"/>
</dbReference>
<feature type="region of interest" description="Disordered" evidence="1">
    <location>
        <begin position="130"/>
        <end position="154"/>
    </location>
</feature>
<dbReference type="Proteomes" id="UP001154312">
    <property type="component" value="Unassembled WGS sequence"/>
</dbReference>
<gene>
    <name evidence="2" type="ORF">L7E55_15520</name>
</gene>
<keyword evidence="3" id="KW-1185">Reference proteome</keyword>
<comment type="caution">
    <text evidence="2">The sequence shown here is derived from an EMBL/GenBank/DDBJ whole genome shotgun (WGS) entry which is preliminary data.</text>
</comment>
<protein>
    <submittedName>
        <fullName evidence="2">Uncharacterized protein</fullName>
    </submittedName>
</protein>
<proteinExistence type="predicted"/>
<evidence type="ECO:0000313" key="3">
    <source>
        <dbReference type="Proteomes" id="UP001154312"/>
    </source>
</evidence>
<reference evidence="2" key="1">
    <citation type="submission" date="2022-02" db="EMBL/GenBank/DDBJ databases">
        <authorList>
            <person name="Leng L."/>
        </authorList>
    </citation>
    <scope>NUCLEOTIDE SEQUENCE</scope>
    <source>
        <strain evidence="2">JI</strain>
    </source>
</reference>
<name>A0A9X4H3L7_9FIRM</name>
<evidence type="ECO:0000256" key="1">
    <source>
        <dbReference type="SAM" id="MobiDB-lite"/>
    </source>
</evidence>